<feature type="domain" description="AB hydrolase-1" evidence="3">
    <location>
        <begin position="23"/>
        <end position="121"/>
    </location>
</feature>
<dbReference type="AlphaFoldDB" id="A0AAD5TZH7"/>
<dbReference type="PANTHER" id="PTHR46118:SF4">
    <property type="entry name" value="PROTEIN ABHD11"/>
    <property type="match status" value="1"/>
</dbReference>
<comment type="similarity">
    <text evidence="1">Belongs to the AB hydrolase superfamily.</text>
</comment>
<dbReference type="InterPro" id="IPR029058">
    <property type="entry name" value="AB_hydrolase_fold"/>
</dbReference>
<protein>
    <recommendedName>
        <fullName evidence="3">AB hydrolase-1 domain-containing protein</fullName>
    </recommendedName>
</protein>
<dbReference type="PANTHER" id="PTHR46118">
    <property type="entry name" value="PROTEIN ABHD11"/>
    <property type="match status" value="1"/>
</dbReference>
<accession>A0AAD5TZH7</accession>
<name>A0AAD5TZH7_9FUNG</name>
<gene>
    <name evidence="4" type="ORF">HK099_006018</name>
</gene>
<evidence type="ECO:0000259" key="3">
    <source>
        <dbReference type="Pfam" id="PF00561"/>
    </source>
</evidence>
<organism evidence="4 5">
    <name type="scientific">Clydaea vesicula</name>
    <dbReference type="NCBI Taxonomy" id="447962"/>
    <lineage>
        <taxon>Eukaryota</taxon>
        <taxon>Fungi</taxon>
        <taxon>Fungi incertae sedis</taxon>
        <taxon>Chytridiomycota</taxon>
        <taxon>Chytridiomycota incertae sedis</taxon>
        <taxon>Chytridiomycetes</taxon>
        <taxon>Lobulomycetales</taxon>
        <taxon>Lobulomycetaceae</taxon>
        <taxon>Clydaea</taxon>
    </lineage>
</organism>
<keyword evidence="5" id="KW-1185">Reference proteome</keyword>
<dbReference type="Pfam" id="PF00561">
    <property type="entry name" value="Abhydrolase_1"/>
    <property type="match status" value="1"/>
</dbReference>
<dbReference type="InterPro" id="IPR000073">
    <property type="entry name" value="AB_hydrolase_1"/>
</dbReference>
<evidence type="ECO:0000313" key="4">
    <source>
        <dbReference type="EMBL" id="KAJ3216093.1"/>
    </source>
</evidence>
<dbReference type="SUPFAM" id="SSF53474">
    <property type="entry name" value="alpha/beta-Hydrolases"/>
    <property type="match status" value="1"/>
</dbReference>
<reference evidence="4" key="1">
    <citation type="submission" date="2020-05" db="EMBL/GenBank/DDBJ databases">
        <title>Phylogenomic resolution of chytrid fungi.</title>
        <authorList>
            <person name="Stajich J.E."/>
            <person name="Amses K."/>
            <person name="Simmons R."/>
            <person name="Seto K."/>
            <person name="Myers J."/>
            <person name="Bonds A."/>
            <person name="Quandt C.A."/>
            <person name="Barry K."/>
            <person name="Liu P."/>
            <person name="Grigoriev I."/>
            <person name="Longcore J.E."/>
            <person name="James T.Y."/>
        </authorList>
    </citation>
    <scope>NUCLEOTIDE SEQUENCE</scope>
    <source>
        <strain evidence="4">JEL0476</strain>
    </source>
</reference>
<evidence type="ECO:0000313" key="5">
    <source>
        <dbReference type="Proteomes" id="UP001211065"/>
    </source>
</evidence>
<evidence type="ECO:0000256" key="2">
    <source>
        <dbReference type="ARBA" id="ARBA00022801"/>
    </source>
</evidence>
<dbReference type="Proteomes" id="UP001211065">
    <property type="component" value="Unassembled WGS sequence"/>
</dbReference>
<comment type="caution">
    <text evidence="4">The sequence shown here is derived from an EMBL/GenBank/DDBJ whole genome shotgun (WGS) entry which is preliminary data.</text>
</comment>
<dbReference type="Gene3D" id="3.40.50.1820">
    <property type="entry name" value="alpha/beta hydrolase"/>
    <property type="match status" value="2"/>
</dbReference>
<dbReference type="EMBL" id="JADGJW010000499">
    <property type="protein sequence ID" value="KAJ3216093.1"/>
    <property type="molecule type" value="Genomic_DNA"/>
</dbReference>
<keyword evidence="2" id="KW-0378">Hydrolase</keyword>
<dbReference type="GO" id="GO:0005739">
    <property type="term" value="C:mitochondrion"/>
    <property type="evidence" value="ECO:0007669"/>
    <property type="project" value="TreeGrafter"/>
</dbReference>
<sequence>MSNIEKILAFNSLVQSNYRNNTPLFILHGLFGSKQNFGAISKQIHQRLKSNIYTLDLRNHGDSFHSNTFNYQVMVNDVLNVAKSIGLNKINVLGHSMGAKVAMNLALNSSSVVNQLLIVDMAPVDMRMSKAMQNYIDLMIQIDKKGVQSANEADKILATEIPGSKSDYVVKEREDSIQKYFPNSTIEYLDTGHWVHSERPKEFLSLVENFLADKGQGV</sequence>
<evidence type="ECO:0000256" key="1">
    <source>
        <dbReference type="ARBA" id="ARBA00008645"/>
    </source>
</evidence>
<proteinExistence type="inferred from homology"/>
<dbReference type="GO" id="GO:0052689">
    <property type="term" value="F:carboxylic ester hydrolase activity"/>
    <property type="evidence" value="ECO:0007669"/>
    <property type="project" value="TreeGrafter"/>
</dbReference>